<name>A0A7V4E5C5_UNCW3</name>
<sequence>MKRFFIITISIILGLLVSSCIKKPFENPVENLPPETYCFIAHVDTVDTVPAKVTLYWMGNDPDGEVVGFYYAIDGKDTTFTTRTSETFTFNVPSGDTFASHTFEVWAVDNEGMQDPTPAKVTIPVRNTPPVAFFILDKLPPDTTLPVATFYFGATDIDGDQSIVGFLYRLDYEPDTVMHFVTVDSASVFLTNLHEGERTIYLWAIDESYALSDTASHTWFVKPKVGDILLIDDANDPQADLFYLNFLEGYYSGNYTVYRVENGLPYSSLDVDYMINGLGFNLIIWYTADQSEHFSPTLPSFTRYIDNGKKLILISPQVLDVLLNPAFTPSPFAKNYLGVDSVIAWNKLLLRNEKLYPAETGYDTLSCGLPIISRFDGFSPNSNSKILYTLPTISSRWSGNPPVIIAYPSSTPKVIFSSIQYHALNGLGNAYDVLYRIIREELDYAENR</sequence>
<dbReference type="AlphaFoldDB" id="A0A7V4E5C5"/>
<evidence type="ECO:0008006" key="2">
    <source>
        <dbReference type="Google" id="ProtNLM"/>
    </source>
</evidence>
<dbReference type="Gene3D" id="2.60.40.10">
    <property type="entry name" value="Immunoglobulins"/>
    <property type="match status" value="1"/>
</dbReference>
<evidence type="ECO:0000313" key="1">
    <source>
        <dbReference type="EMBL" id="HGL17636.1"/>
    </source>
</evidence>
<comment type="caution">
    <text evidence="1">The sequence shown here is derived from an EMBL/GenBank/DDBJ whole genome shotgun (WGS) entry which is preliminary data.</text>
</comment>
<dbReference type="InterPro" id="IPR013783">
    <property type="entry name" value="Ig-like_fold"/>
</dbReference>
<accession>A0A7V4E5C5</accession>
<reference evidence="1" key="1">
    <citation type="journal article" date="2020" name="mSystems">
        <title>Genome- and Community-Level Interaction Insights into Carbon Utilization and Element Cycling Functions of Hydrothermarchaeota in Hydrothermal Sediment.</title>
        <authorList>
            <person name="Zhou Z."/>
            <person name="Liu Y."/>
            <person name="Xu W."/>
            <person name="Pan J."/>
            <person name="Luo Z.H."/>
            <person name="Li M."/>
        </authorList>
    </citation>
    <scope>NUCLEOTIDE SEQUENCE [LARGE SCALE GENOMIC DNA]</scope>
    <source>
        <strain evidence="1">SpSt-69</strain>
    </source>
</reference>
<proteinExistence type="predicted"/>
<gene>
    <name evidence="1" type="ORF">ENU66_04840</name>
</gene>
<organism evidence="1">
    <name type="scientific">candidate division WOR-3 bacterium</name>
    <dbReference type="NCBI Taxonomy" id="2052148"/>
    <lineage>
        <taxon>Bacteria</taxon>
        <taxon>Bacteria division WOR-3</taxon>
    </lineage>
</organism>
<dbReference type="PROSITE" id="PS51257">
    <property type="entry name" value="PROKAR_LIPOPROTEIN"/>
    <property type="match status" value="1"/>
</dbReference>
<protein>
    <recommendedName>
        <fullName evidence="2">Fibronectin type-III domain-containing protein</fullName>
    </recommendedName>
</protein>
<dbReference type="EMBL" id="DTDJ01000031">
    <property type="protein sequence ID" value="HGL17636.1"/>
    <property type="molecule type" value="Genomic_DNA"/>
</dbReference>